<accession>A0A1I7NE64</accession>
<dbReference type="InterPro" id="IPR004358">
    <property type="entry name" value="Sig_transdc_His_kin-like_C"/>
</dbReference>
<evidence type="ECO:0000256" key="4">
    <source>
        <dbReference type="ARBA" id="ARBA00022679"/>
    </source>
</evidence>
<dbReference type="Gene3D" id="3.40.50.2300">
    <property type="match status" value="1"/>
</dbReference>
<dbReference type="InterPro" id="IPR003661">
    <property type="entry name" value="HisK_dim/P_dom"/>
</dbReference>
<dbReference type="InterPro" id="IPR036097">
    <property type="entry name" value="HisK_dim/P_sf"/>
</dbReference>
<dbReference type="InterPro" id="IPR011006">
    <property type="entry name" value="CheY-like_superfamily"/>
</dbReference>
<comment type="catalytic activity">
    <reaction evidence="1">
        <text>ATP + protein L-histidine = ADP + protein N-phospho-L-histidine.</text>
        <dbReference type="EC" id="2.7.13.3"/>
    </reaction>
</comment>
<evidence type="ECO:0000259" key="7">
    <source>
        <dbReference type="PROSITE" id="PS50109"/>
    </source>
</evidence>
<feature type="domain" description="Histidine kinase" evidence="7">
    <location>
        <begin position="151"/>
        <end position="362"/>
    </location>
</feature>
<sequence length="366" mass="42556">MPAEHIRILYVDDEVNNLAAFRATFRRDYDVFTAPHFDEAYQILEQEQPIHLVIADQRMPGMTGVEFLTDIRKKYPDPLRVLLTAHMDMEALIEAVNEGRIYRYIRKPWNEAELHNTIHNAYEIYTTRMELREKMQMLEKTNDELSRFIYSVSHDLRSPLMSVLGILNLAKMDQSVIDPNGYLQMIESSVLRLDDFIQKIIEYYKNSRLEIEYEPINFRQQIEDTIESFRHLHLNVEFKIDVDQPVPFIGDNFRINVVLNNLISNAIKYQKPDEQNPWVAIRVKVNPSQAVIEVSDNGIGIVQEHLQNIFKMFFRTKSLNKPGAGIGLYIAKEAVSRMGGTIDVRSVYGEGTTFVVCIPNHPEHAR</sequence>
<dbReference type="OrthoDB" id="9781208at2"/>
<keyword evidence="10" id="KW-1185">Reference proteome</keyword>
<dbReference type="SUPFAM" id="SSF47384">
    <property type="entry name" value="Homodimeric domain of signal transducing histidine kinase"/>
    <property type="match status" value="1"/>
</dbReference>
<dbReference type="CDD" id="cd17569">
    <property type="entry name" value="REC_HupR-like"/>
    <property type="match status" value="1"/>
</dbReference>
<evidence type="ECO:0000256" key="6">
    <source>
        <dbReference type="PROSITE-ProRule" id="PRU00169"/>
    </source>
</evidence>
<dbReference type="AlphaFoldDB" id="A0A1I7NE64"/>
<evidence type="ECO:0000256" key="5">
    <source>
        <dbReference type="ARBA" id="ARBA00022777"/>
    </source>
</evidence>
<dbReference type="InterPro" id="IPR036890">
    <property type="entry name" value="HATPase_C_sf"/>
</dbReference>
<dbReference type="EC" id="2.7.13.3" evidence="2"/>
<dbReference type="RefSeq" id="WP_092459468.1">
    <property type="nucleotide sequence ID" value="NZ_FPCJ01000001.1"/>
</dbReference>
<dbReference type="Pfam" id="PF00072">
    <property type="entry name" value="Response_reg"/>
    <property type="match status" value="1"/>
</dbReference>
<feature type="modified residue" description="4-aspartylphosphate" evidence="6">
    <location>
        <position position="56"/>
    </location>
</feature>
<dbReference type="FunFam" id="3.30.565.10:FF:000006">
    <property type="entry name" value="Sensor histidine kinase WalK"/>
    <property type="match status" value="1"/>
</dbReference>
<name>A0A1I7NE64_9BACT</name>
<dbReference type="Gene3D" id="3.30.565.10">
    <property type="entry name" value="Histidine kinase-like ATPase, C-terminal domain"/>
    <property type="match status" value="1"/>
</dbReference>
<evidence type="ECO:0000259" key="8">
    <source>
        <dbReference type="PROSITE" id="PS50110"/>
    </source>
</evidence>
<gene>
    <name evidence="9" type="ORF">SAMN05660895_1504</name>
</gene>
<dbReference type="InterPro" id="IPR005467">
    <property type="entry name" value="His_kinase_dom"/>
</dbReference>
<dbReference type="GO" id="GO:0000155">
    <property type="term" value="F:phosphorelay sensor kinase activity"/>
    <property type="evidence" value="ECO:0007669"/>
    <property type="project" value="InterPro"/>
</dbReference>
<dbReference type="Proteomes" id="UP000199537">
    <property type="component" value="Unassembled WGS sequence"/>
</dbReference>
<reference evidence="10" key="1">
    <citation type="submission" date="2016-10" db="EMBL/GenBank/DDBJ databases">
        <authorList>
            <person name="Varghese N."/>
            <person name="Submissions S."/>
        </authorList>
    </citation>
    <scope>NUCLEOTIDE SEQUENCE [LARGE SCALE GENOMIC DNA]</scope>
    <source>
        <strain evidence="10">DSM 14807</strain>
    </source>
</reference>
<evidence type="ECO:0000256" key="2">
    <source>
        <dbReference type="ARBA" id="ARBA00012438"/>
    </source>
</evidence>
<keyword evidence="3 6" id="KW-0597">Phosphoprotein</keyword>
<evidence type="ECO:0000256" key="3">
    <source>
        <dbReference type="ARBA" id="ARBA00022553"/>
    </source>
</evidence>
<dbReference type="PRINTS" id="PR00344">
    <property type="entry name" value="BCTRLSENSOR"/>
</dbReference>
<dbReference type="InterPro" id="IPR001789">
    <property type="entry name" value="Sig_transdc_resp-reg_receiver"/>
</dbReference>
<dbReference type="PANTHER" id="PTHR43547">
    <property type="entry name" value="TWO-COMPONENT HISTIDINE KINASE"/>
    <property type="match status" value="1"/>
</dbReference>
<dbReference type="SMART" id="SM00387">
    <property type="entry name" value="HATPase_c"/>
    <property type="match status" value="1"/>
</dbReference>
<dbReference type="PANTHER" id="PTHR43547:SF2">
    <property type="entry name" value="HYBRID SIGNAL TRANSDUCTION HISTIDINE KINASE C"/>
    <property type="match status" value="1"/>
</dbReference>
<dbReference type="CDD" id="cd00082">
    <property type="entry name" value="HisKA"/>
    <property type="match status" value="1"/>
</dbReference>
<dbReference type="Pfam" id="PF02518">
    <property type="entry name" value="HATPase_c"/>
    <property type="match status" value="1"/>
</dbReference>
<evidence type="ECO:0000256" key="1">
    <source>
        <dbReference type="ARBA" id="ARBA00000085"/>
    </source>
</evidence>
<dbReference type="STRING" id="1393122.SAMN05660895_1504"/>
<organism evidence="9 10">
    <name type="scientific">Thermoflavifilum thermophilum</name>
    <dbReference type="NCBI Taxonomy" id="1393122"/>
    <lineage>
        <taxon>Bacteria</taxon>
        <taxon>Pseudomonadati</taxon>
        <taxon>Bacteroidota</taxon>
        <taxon>Chitinophagia</taxon>
        <taxon>Chitinophagales</taxon>
        <taxon>Chitinophagaceae</taxon>
        <taxon>Thermoflavifilum</taxon>
    </lineage>
</organism>
<dbReference type="PROSITE" id="PS50109">
    <property type="entry name" value="HIS_KIN"/>
    <property type="match status" value="1"/>
</dbReference>
<dbReference type="Gene3D" id="1.10.287.130">
    <property type="match status" value="1"/>
</dbReference>
<keyword evidence="5 9" id="KW-0418">Kinase</keyword>
<dbReference type="PROSITE" id="PS50110">
    <property type="entry name" value="RESPONSE_REGULATORY"/>
    <property type="match status" value="1"/>
</dbReference>
<evidence type="ECO:0000313" key="10">
    <source>
        <dbReference type="Proteomes" id="UP000199537"/>
    </source>
</evidence>
<dbReference type="InterPro" id="IPR003594">
    <property type="entry name" value="HATPase_dom"/>
</dbReference>
<dbReference type="EMBL" id="FPCJ01000001">
    <property type="protein sequence ID" value="SFV32939.1"/>
    <property type="molecule type" value="Genomic_DNA"/>
</dbReference>
<evidence type="ECO:0000313" key="9">
    <source>
        <dbReference type="EMBL" id="SFV32939.1"/>
    </source>
</evidence>
<dbReference type="SMART" id="SM00388">
    <property type="entry name" value="HisKA"/>
    <property type="match status" value="1"/>
</dbReference>
<dbReference type="CDD" id="cd00075">
    <property type="entry name" value="HATPase"/>
    <property type="match status" value="1"/>
</dbReference>
<keyword evidence="4" id="KW-0808">Transferase</keyword>
<dbReference type="SMART" id="SM00448">
    <property type="entry name" value="REC"/>
    <property type="match status" value="1"/>
</dbReference>
<dbReference type="SUPFAM" id="SSF52172">
    <property type="entry name" value="CheY-like"/>
    <property type="match status" value="1"/>
</dbReference>
<proteinExistence type="predicted"/>
<dbReference type="SUPFAM" id="SSF55874">
    <property type="entry name" value="ATPase domain of HSP90 chaperone/DNA topoisomerase II/histidine kinase"/>
    <property type="match status" value="1"/>
</dbReference>
<dbReference type="Pfam" id="PF00512">
    <property type="entry name" value="HisKA"/>
    <property type="match status" value="1"/>
</dbReference>
<feature type="domain" description="Response regulatory" evidence="8">
    <location>
        <begin position="7"/>
        <end position="122"/>
    </location>
</feature>
<protein>
    <recommendedName>
        <fullName evidence="2">histidine kinase</fullName>
        <ecNumber evidence="2">2.7.13.3</ecNumber>
    </recommendedName>
</protein>